<name>A0A5J4NCD0_9TREM</name>
<proteinExistence type="predicted"/>
<dbReference type="GO" id="GO:0005509">
    <property type="term" value="F:calcium ion binding"/>
    <property type="evidence" value="ECO:0007669"/>
    <property type="project" value="InterPro"/>
</dbReference>
<dbReference type="EMBL" id="QNGE01004435">
    <property type="protein sequence ID" value="KAA3672899.1"/>
    <property type="molecule type" value="Genomic_DNA"/>
</dbReference>
<dbReference type="PROSITE" id="PS50222">
    <property type="entry name" value="EF_HAND_2"/>
    <property type="match status" value="1"/>
</dbReference>
<dbReference type="InterPro" id="IPR011992">
    <property type="entry name" value="EF-hand-dom_pair"/>
</dbReference>
<keyword evidence="1" id="KW-0106">Calcium</keyword>
<dbReference type="Gene3D" id="1.10.238.10">
    <property type="entry name" value="EF-hand"/>
    <property type="match status" value="1"/>
</dbReference>
<evidence type="ECO:0000256" key="2">
    <source>
        <dbReference type="SAM" id="MobiDB-lite"/>
    </source>
</evidence>
<dbReference type="SMART" id="SM00054">
    <property type="entry name" value="EFh"/>
    <property type="match status" value="2"/>
</dbReference>
<evidence type="ECO:0000313" key="4">
    <source>
        <dbReference type="EMBL" id="KAA3672899.1"/>
    </source>
</evidence>
<dbReference type="InterPro" id="IPR018247">
    <property type="entry name" value="EF_Hand_1_Ca_BS"/>
</dbReference>
<protein>
    <recommendedName>
        <fullName evidence="3">EF-hand domain-containing protein</fullName>
    </recommendedName>
</protein>
<evidence type="ECO:0000259" key="3">
    <source>
        <dbReference type="PROSITE" id="PS50222"/>
    </source>
</evidence>
<dbReference type="Proteomes" id="UP000324629">
    <property type="component" value="Unassembled WGS sequence"/>
</dbReference>
<dbReference type="InterPro" id="IPR002048">
    <property type="entry name" value="EF_hand_dom"/>
</dbReference>
<feature type="domain" description="EF-hand" evidence="3">
    <location>
        <begin position="1"/>
        <end position="34"/>
    </location>
</feature>
<organism evidence="4 5">
    <name type="scientific">Paragonimus westermani</name>
    <dbReference type="NCBI Taxonomy" id="34504"/>
    <lineage>
        <taxon>Eukaryota</taxon>
        <taxon>Metazoa</taxon>
        <taxon>Spiralia</taxon>
        <taxon>Lophotrochozoa</taxon>
        <taxon>Platyhelminthes</taxon>
        <taxon>Trematoda</taxon>
        <taxon>Digenea</taxon>
        <taxon>Plagiorchiida</taxon>
        <taxon>Troglotremata</taxon>
        <taxon>Troglotrematidae</taxon>
        <taxon>Paragonimus</taxon>
    </lineage>
</organism>
<evidence type="ECO:0000256" key="1">
    <source>
        <dbReference type="ARBA" id="ARBA00022837"/>
    </source>
</evidence>
<dbReference type="Pfam" id="PF13499">
    <property type="entry name" value="EF-hand_7"/>
    <property type="match status" value="1"/>
</dbReference>
<sequence length="108" mass="12416">MAEFRKCFHAIDVNNTGRITAADLREYTRKMNHTEKFVQSWMKLFHVEEDGFITYENYCKTLGLIPKKHETTQVESSPEMTVVQSEPTSSGSTCIVLQPTEEPVETNQ</sequence>
<reference evidence="4 5" key="1">
    <citation type="journal article" date="2019" name="Gigascience">
        <title>Whole-genome sequence of the oriental lung fluke Paragonimus westermani.</title>
        <authorList>
            <person name="Oey H."/>
            <person name="Zakrzewski M."/>
            <person name="Narain K."/>
            <person name="Devi K.R."/>
            <person name="Agatsuma T."/>
            <person name="Nawaratna S."/>
            <person name="Gobert G.N."/>
            <person name="Jones M.K."/>
            <person name="Ragan M.A."/>
            <person name="McManus D.P."/>
            <person name="Krause L."/>
        </authorList>
    </citation>
    <scope>NUCLEOTIDE SEQUENCE [LARGE SCALE GENOMIC DNA]</scope>
    <source>
        <strain evidence="4 5">IND2009</strain>
    </source>
</reference>
<comment type="caution">
    <text evidence="4">The sequence shown here is derived from an EMBL/GenBank/DDBJ whole genome shotgun (WGS) entry which is preliminary data.</text>
</comment>
<feature type="region of interest" description="Disordered" evidence="2">
    <location>
        <begin position="70"/>
        <end position="108"/>
    </location>
</feature>
<dbReference type="CDD" id="cd00051">
    <property type="entry name" value="EFh"/>
    <property type="match status" value="1"/>
</dbReference>
<feature type="compositionally biased region" description="Polar residues" evidence="2">
    <location>
        <begin position="73"/>
        <end position="95"/>
    </location>
</feature>
<dbReference type="PROSITE" id="PS00018">
    <property type="entry name" value="EF_HAND_1"/>
    <property type="match status" value="1"/>
</dbReference>
<dbReference type="SUPFAM" id="SSF47473">
    <property type="entry name" value="EF-hand"/>
    <property type="match status" value="1"/>
</dbReference>
<gene>
    <name evidence="4" type="ORF">DEA37_0000356</name>
</gene>
<evidence type="ECO:0000313" key="5">
    <source>
        <dbReference type="Proteomes" id="UP000324629"/>
    </source>
</evidence>
<accession>A0A5J4NCD0</accession>
<dbReference type="AlphaFoldDB" id="A0A5J4NCD0"/>
<keyword evidence="5" id="KW-1185">Reference proteome</keyword>